<keyword evidence="11" id="KW-1185">Reference proteome</keyword>
<gene>
    <name evidence="10" type="ORF">C0Q70_18329</name>
</gene>
<evidence type="ECO:0000256" key="7">
    <source>
        <dbReference type="ARBA" id="ARBA00031732"/>
    </source>
</evidence>
<evidence type="ECO:0000256" key="5">
    <source>
        <dbReference type="ARBA" id="ARBA00030406"/>
    </source>
</evidence>
<dbReference type="InterPro" id="IPR032963">
    <property type="entry name" value="Gclm"/>
</dbReference>
<sequence>MTEEIPLIPKVNALEVRTGNIVNWNRLKRKPNINPTEELSECITATVQKFLAASDKTELQYVTHIDCLDNDLHEPLQEEERGELKVTIKVFLCSKLPPQVIHESVEKVMEDLKVSFVETVLLSISMFNTEEEITVEQLKPYWKVLEKMVQEEKVLSIGVSDLDKTKLAELYEWAKVKPSTDQVNLASCCVMPKELTEYAKLVDVQLLTHNDPTELLPASKLQEAIRMCSTEPDSVGWVGQWVARYSVLVKCRGIIKSKGYVLSASRDLHQRA</sequence>
<dbReference type="EMBL" id="PZQS01000011">
    <property type="protein sequence ID" value="PVD22515.1"/>
    <property type="molecule type" value="Genomic_DNA"/>
</dbReference>
<evidence type="ECO:0000256" key="3">
    <source>
        <dbReference type="ARBA" id="ARBA00011532"/>
    </source>
</evidence>
<dbReference type="InterPro" id="IPR036812">
    <property type="entry name" value="NAD(P)_OxRdtase_dom_sf"/>
</dbReference>
<evidence type="ECO:0000256" key="8">
    <source>
        <dbReference type="ARBA" id="ARBA00032926"/>
    </source>
</evidence>
<evidence type="ECO:0000313" key="10">
    <source>
        <dbReference type="EMBL" id="PVD22515.1"/>
    </source>
</evidence>
<dbReference type="OrthoDB" id="5596051at2759"/>
<dbReference type="Proteomes" id="UP000245119">
    <property type="component" value="Linkage Group LG11"/>
</dbReference>
<dbReference type="Gene3D" id="3.20.20.100">
    <property type="entry name" value="NADP-dependent oxidoreductase domain"/>
    <property type="match status" value="1"/>
</dbReference>
<dbReference type="GO" id="GO:0030234">
    <property type="term" value="F:enzyme regulator activity"/>
    <property type="evidence" value="ECO:0007669"/>
    <property type="project" value="TreeGrafter"/>
</dbReference>
<dbReference type="GO" id="GO:0017109">
    <property type="term" value="C:glutamate-cysteine ligase complex"/>
    <property type="evidence" value="ECO:0007669"/>
    <property type="project" value="TreeGrafter"/>
</dbReference>
<dbReference type="STRING" id="400727.A0A2T7NMX2"/>
<reference evidence="10 11" key="1">
    <citation type="submission" date="2018-04" db="EMBL/GenBank/DDBJ databases">
        <title>The genome of golden apple snail Pomacea canaliculata provides insight into stress tolerance and invasive adaptation.</title>
        <authorList>
            <person name="Liu C."/>
            <person name="Liu B."/>
            <person name="Ren Y."/>
            <person name="Zhang Y."/>
            <person name="Wang H."/>
            <person name="Li S."/>
            <person name="Jiang F."/>
            <person name="Yin L."/>
            <person name="Zhang G."/>
            <person name="Qian W."/>
            <person name="Fan W."/>
        </authorList>
    </citation>
    <scope>NUCLEOTIDE SEQUENCE [LARGE SCALE GENOMIC DNA]</scope>
    <source>
        <strain evidence="10">SZHN2017</strain>
        <tissue evidence="10">Muscle</tissue>
    </source>
</reference>
<dbReference type="Pfam" id="PF00248">
    <property type="entry name" value="Aldo_ket_red"/>
    <property type="match status" value="1"/>
</dbReference>
<dbReference type="PANTHER" id="PTHR13295">
    <property type="entry name" value="GLUTAMATE CYSTEINE LIGASE REGULATORY SUBUNIT"/>
    <property type="match status" value="1"/>
</dbReference>
<comment type="caution">
    <text evidence="10">The sequence shown here is derived from an EMBL/GenBank/DDBJ whole genome shotgun (WGS) entry which is preliminary data.</text>
</comment>
<evidence type="ECO:0000313" key="11">
    <source>
        <dbReference type="Proteomes" id="UP000245119"/>
    </source>
</evidence>
<evidence type="ECO:0000256" key="1">
    <source>
        <dbReference type="ARBA" id="ARBA00005006"/>
    </source>
</evidence>
<accession>A0A2T7NMX2</accession>
<evidence type="ECO:0000256" key="2">
    <source>
        <dbReference type="ARBA" id="ARBA00008612"/>
    </source>
</evidence>
<comment type="subunit">
    <text evidence="3">Heterodimer of a catalytic heavy chain and a regulatory light chain.</text>
</comment>
<dbReference type="UniPathway" id="UPA00142">
    <property type="reaction ID" value="UER00209"/>
</dbReference>
<evidence type="ECO:0000259" key="9">
    <source>
        <dbReference type="Pfam" id="PF00248"/>
    </source>
</evidence>
<comment type="pathway">
    <text evidence="1">Sulfur metabolism; glutathione biosynthesis; glutathione from L-cysteine and L-glutamate: step 1/2.</text>
</comment>
<dbReference type="InterPro" id="IPR023210">
    <property type="entry name" value="NADP_OxRdtase_dom"/>
</dbReference>
<keyword evidence="4" id="KW-0317">Glutathione biosynthesis</keyword>
<proteinExistence type="inferred from homology"/>
<feature type="domain" description="NADP-dependent oxidoreductase" evidence="9">
    <location>
        <begin position="78"/>
        <end position="207"/>
    </location>
</feature>
<evidence type="ECO:0000256" key="4">
    <source>
        <dbReference type="ARBA" id="ARBA00022684"/>
    </source>
</evidence>
<dbReference type="GO" id="GO:0035226">
    <property type="term" value="F:glutamate-cysteine ligase catalytic subunit binding"/>
    <property type="evidence" value="ECO:0007669"/>
    <property type="project" value="InterPro"/>
</dbReference>
<name>A0A2T7NMX2_POMCA</name>
<protein>
    <recommendedName>
        <fullName evidence="7">GCS light chain</fullName>
    </recommendedName>
    <alternativeName>
        <fullName evidence="5">Gamma-ECS regulatory subunit</fullName>
    </alternativeName>
    <alternativeName>
        <fullName evidence="8">Gamma-glutamylcysteine synthetase regulatory subunit</fullName>
    </alternativeName>
    <alternativeName>
        <fullName evidence="6">Glutamate--cysteine ligase modifier subunit</fullName>
    </alternativeName>
</protein>
<dbReference type="PANTHER" id="PTHR13295:SF4">
    <property type="entry name" value="GLUTAMATE--CYSTEINE LIGASE REGULATORY SUBUNIT"/>
    <property type="match status" value="1"/>
</dbReference>
<evidence type="ECO:0000256" key="6">
    <source>
        <dbReference type="ARBA" id="ARBA00031154"/>
    </source>
</evidence>
<dbReference type="GO" id="GO:0006750">
    <property type="term" value="P:glutathione biosynthetic process"/>
    <property type="evidence" value="ECO:0007669"/>
    <property type="project" value="UniProtKB-UniPathway"/>
</dbReference>
<dbReference type="SUPFAM" id="SSF51430">
    <property type="entry name" value="NAD(P)-linked oxidoreductase"/>
    <property type="match status" value="1"/>
</dbReference>
<organism evidence="10 11">
    <name type="scientific">Pomacea canaliculata</name>
    <name type="common">Golden apple snail</name>
    <dbReference type="NCBI Taxonomy" id="400727"/>
    <lineage>
        <taxon>Eukaryota</taxon>
        <taxon>Metazoa</taxon>
        <taxon>Spiralia</taxon>
        <taxon>Lophotrochozoa</taxon>
        <taxon>Mollusca</taxon>
        <taxon>Gastropoda</taxon>
        <taxon>Caenogastropoda</taxon>
        <taxon>Architaenioglossa</taxon>
        <taxon>Ampullarioidea</taxon>
        <taxon>Ampullariidae</taxon>
        <taxon>Pomacea</taxon>
    </lineage>
</organism>
<comment type="similarity">
    <text evidence="2">Belongs to the aldo/keto reductase family. Glutamate--cysteine ligase light chain subfamily.</text>
</comment>
<dbReference type="AlphaFoldDB" id="A0A2T7NMX2"/>